<dbReference type="InterPro" id="IPR047175">
    <property type="entry name" value="CotS-like"/>
</dbReference>
<keyword evidence="1" id="KW-0946">Virion</keyword>
<dbReference type="EMBL" id="JAHLQL010000001">
    <property type="protein sequence ID" value="MBU5590278.1"/>
    <property type="molecule type" value="Genomic_DNA"/>
</dbReference>
<protein>
    <submittedName>
        <fullName evidence="1">CotS family spore coat protein</fullName>
    </submittedName>
</protein>
<proteinExistence type="predicted"/>
<keyword evidence="2" id="KW-1185">Reference proteome</keyword>
<organism evidence="1 2">
    <name type="scientific">Clostridium simiarum</name>
    <dbReference type="NCBI Taxonomy" id="2841506"/>
    <lineage>
        <taxon>Bacteria</taxon>
        <taxon>Bacillati</taxon>
        <taxon>Bacillota</taxon>
        <taxon>Clostridia</taxon>
        <taxon>Eubacteriales</taxon>
        <taxon>Clostridiaceae</taxon>
        <taxon>Clostridium</taxon>
    </lineage>
</organism>
<keyword evidence="1" id="KW-0167">Capsid protein</keyword>
<dbReference type="RefSeq" id="WP_216455512.1">
    <property type="nucleotide sequence ID" value="NZ_JAHLQL010000001.1"/>
</dbReference>
<comment type="caution">
    <text evidence="1">The sequence shown here is derived from an EMBL/GenBank/DDBJ whole genome shotgun (WGS) entry which is preliminary data.</text>
</comment>
<reference evidence="1 2" key="1">
    <citation type="submission" date="2021-06" db="EMBL/GenBank/DDBJ databases">
        <authorList>
            <person name="Sun Q."/>
            <person name="Li D."/>
        </authorList>
    </citation>
    <scope>NUCLEOTIDE SEQUENCE [LARGE SCALE GENOMIC DNA]</scope>
    <source>
        <strain evidence="1 2">MSJ-4</strain>
    </source>
</reference>
<accession>A0ABS6EVN9</accession>
<dbReference type="Pfam" id="PF01633">
    <property type="entry name" value="Choline_kinase"/>
    <property type="match status" value="1"/>
</dbReference>
<dbReference type="PANTHER" id="PTHR39179:SF1">
    <property type="entry name" value="SPORE COAT PROTEIN I"/>
    <property type="match status" value="1"/>
</dbReference>
<gene>
    <name evidence="1" type="ORF">KQI89_00710</name>
</gene>
<dbReference type="NCBIfam" id="TIGR02906">
    <property type="entry name" value="spore_CotS"/>
    <property type="match status" value="1"/>
</dbReference>
<dbReference type="Proteomes" id="UP000736583">
    <property type="component" value="Unassembled WGS sequence"/>
</dbReference>
<evidence type="ECO:0000313" key="1">
    <source>
        <dbReference type="EMBL" id="MBU5590278.1"/>
    </source>
</evidence>
<dbReference type="InterPro" id="IPR014255">
    <property type="entry name" value="Spore_coat_CotS"/>
</dbReference>
<dbReference type="PANTHER" id="PTHR39179">
    <property type="entry name" value="SPORE COAT PROTEIN I"/>
    <property type="match status" value="1"/>
</dbReference>
<name>A0ABS6EVN9_9CLOT</name>
<sequence>MEGLRYSEKYNLINYSLSTNLFKQYDLKVHDVTPLRSVFLLHTDKGKKILKRIDYDKNRLEFIEEALEYILRSYDKVMSFYRNKNGDICTSWKEQCYCIIDVLEGRECEFSNPLELSIATQSLAKLHNSSLGFMDYCIGEGKEELITSNSELGRTIEDYKSRFKMIKELKDRVLKFKYKNEFDEVFINKVDENLSQMEKSIDILEHSAFYDLINNKDKVVICHNDLAHHNILIREGEAYFIDFDYSVIDLRVRDINNFINKSVKGFAFDFNRVKDIIYDYKRQGVLEKEEIEVLYGLLYFPEDFYSIVNNYYNKIKQWDEEVFLDRLEKKSEYFHDREELLKAFKNKIIDF</sequence>
<evidence type="ECO:0000313" key="2">
    <source>
        <dbReference type="Proteomes" id="UP000736583"/>
    </source>
</evidence>